<feature type="transmembrane region" description="Helical" evidence="1">
    <location>
        <begin position="74"/>
        <end position="96"/>
    </location>
</feature>
<keyword evidence="1" id="KW-0812">Transmembrane</keyword>
<dbReference type="RefSeq" id="WP_078276478.1">
    <property type="nucleotide sequence ID" value="NZ_CAACXO010000053.1"/>
</dbReference>
<feature type="transmembrane region" description="Helical" evidence="1">
    <location>
        <begin position="39"/>
        <end position="62"/>
    </location>
</feature>
<evidence type="ECO:0000256" key="1">
    <source>
        <dbReference type="SAM" id="Phobius"/>
    </source>
</evidence>
<protein>
    <submittedName>
        <fullName evidence="4">Carboxylate/amino acid/amine transporter</fullName>
    </submittedName>
    <submittedName>
        <fullName evidence="3">EamA family transporter</fullName>
    </submittedName>
</protein>
<proteinExistence type="predicted"/>
<feature type="transmembrane region" description="Helical" evidence="1">
    <location>
        <begin position="275"/>
        <end position="294"/>
    </location>
</feature>
<organism evidence="3 5">
    <name type="scientific">Moraxella caviae</name>
    <dbReference type="NCBI Taxonomy" id="34060"/>
    <lineage>
        <taxon>Bacteria</taxon>
        <taxon>Pseudomonadati</taxon>
        <taxon>Pseudomonadota</taxon>
        <taxon>Gammaproteobacteria</taxon>
        <taxon>Moraxellales</taxon>
        <taxon>Moraxellaceae</taxon>
        <taxon>Moraxella</taxon>
    </lineage>
</organism>
<dbReference type="Pfam" id="PF00892">
    <property type="entry name" value="EamA"/>
    <property type="match status" value="1"/>
</dbReference>
<sequence length="303" mass="32724">MKFFHRLPATTQGYPLIVFTMCVWGSFSLLSRLNVRWQIAAWDVIAMRFAIAALVLLPVLCYQKQWRFLFSYKAVVLALVGGVGYSCLVYSAFLLAPVVHGAVFLNGMIPVATALLSALFFRQKPDTNTKIALYIIIATLIAMLMMIAFGAGGSFGLGDAIFAFSAFCWAAFGLLLRAWQFSAWQTMCCTAIWSAALYLPVYFGVIGFSSPNASLAHLAFQGFFHSIVVMIIATITYALAVARLGAFFAGGLASLAPFIAAILAVPLLGEPLSGVMLLGLIGMGLGTVQPWRWLKGVGAKFGK</sequence>
<keyword evidence="5" id="KW-1185">Reference proteome</keyword>
<feature type="transmembrane region" description="Helical" evidence="1">
    <location>
        <begin position="247"/>
        <end position="269"/>
    </location>
</feature>
<feature type="domain" description="EamA" evidence="2">
    <location>
        <begin position="13"/>
        <end position="144"/>
    </location>
</feature>
<evidence type="ECO:0000313" key="6">
    <source>
        <dbReference type="Proteomes" id="UP000255279"/>
    </source>
</evidence>
<gene>
    <name evidence="3" type="ORF">B0181_05375</name>
    <name evidence="4" type="ORF">NCTC10293_02291</name>
</gene>
<evidence type="ECO:0000313" key="3">
    <source>
        <dbReference type="EMBL" id="OOR90078.1"/>
    </source>
</evidence>
<evidence type="ECO:0000313" key="5">
    <source>
        <dbReference type="Proteomes" id="UP000190435"/>
    </source>
</evidence>
<feature type="transmembrane region" description="Helical" evidence="1">
    <location>
        <begin position="12"/>
        <end position="33"/>
    </location>
</feature>
<dbReference type="Proteomes" id="UP000255279">
    <property type="component" value="Unassembled WGS sequence"/>
</dbReference>
<dbReference type="InterPro" id="IPR037185">
    <property type="entry name" value="EmrE-like"/>
</dbReference>
<dbReference type="AlphaFoldDB" id="A0A1T0A3A6"/>
<dbReference type="GO" id="GO:0016020">
    <property type="term" value="C:membrane"/>
    <property type="evidence" value="ECO:0007669"/>
    <property type="project" value="InterPro"/>
</dbReference>
<dbReference type="OrthoDB" id="8162550at2"/>
<dbReference type="Proteomes" id="UP000190435">
    <property type="component" value="Unassembled WGS sequence"/>
</dbReference>
<keyword evidence="1" id="KW-1133">Transmembrane helix</keyword>
<evidence type="ECO:0000259" key="2">
    <source>
        <dbReference type="Pfam" id="PF00892"/>
    </source>
</evidence>
<reference evidence="3 5" key="1">
    <citation type="submission" date="2017-02" db="EMBL/GenBank/DDBJ databases">
        <title>Draft genome sequence of Moraxella caviae CCUG 355 type strain.</title>
        <authorList>
            <person name="Engstrom-Jakobsson H."/>
            <person name="Salva-Serra F."/>
            <person name="Thorell K."/>
            <person name="Gonzales-Siles L."/>
            <person name="Karlsson R."/>
            <person name="Boulund F."/>
            <person name="Engstrand L."/>
            <person name="Moore E."/>
        </authorList>
    </citation>
    <scope>NUCLEOTIDE SEQUENCE [LARGE SCALE GENOMIC DNA]</scope>
    <source>
        <strain evidence="3 5">CCUG 355</strain>
    </source>
</reference>
<dbReference type="EMBL" id="UGQE01000004">
    <property type="protein sequence ID" value="STZ14694.1"/>
    <property type="molecule type" value="Genomic_DNA"/>
</dbReference>
<dbReference type="STRING" id="34060.B0181_05375"/>
<keyword evidence="1" id="KW-0472">Membrane</keyword>
<feature type="transmembrane region" description="Helical" evidence="1">
    <location>
        <begin position="102"/>
        <end position="121"/>
    </location>
</feature>
<reference evidence="4 6" key="2">
    <citation type="submission" date="2018-06" db="EMBL/GenBank/DDBJ databases">
        <authorList>
            <consortium name="Pathogen Informatics"/>
            <person name="Doyle S."/>
        </authorList>
    </citation>
    <scope>NUCLEOTIDE SEQUENCE [LARGE SCALE GENOMIC DNA]</scope>
    <source>
        <strain evidence="4 6">NCTC10293</strain>
    </source>
</reference>
<feature type="transmembrane region" description="Helical" evidence="1">
    <location>
        <begin position="133"/>
        <end position="155"/>
    </location>
</feature>
<feature type="transmembrane region" description="Helical" evidence="1">
    <location>
        <begin position="222"/>
        <end position="240"/>
    </location>
</feature>
<feature type="transmembrane region" description="Helical" evidence="1">
    <location>
        <begin position="191"/>
        <end position="210"/>
    </location>
</feature>
<dbReference type="SUPFAM" id="SSF103481">
    <property type="entry name" value="Multidrug resistance efflux transporter EmrE"/>
    <property type="match status" value="1"/>
</dbReference>
<dbReference type="InterPro" id="IPR000620">
    <property type="entry name" value="EamA_dom"/>
</dbReference>
<feature type="transmembrane region" description="Helical" evidence="1">
    <location>
        <begin position="161"/>
        <end position="179"/>
    </location>
</feature>
<evidence type="ECO:0000313" key="4">
    <source>
        <dbReference type="EMBL" id="STZ14694.1"/>
    </source>
</evidence>
<dbReference type="EMBL" id="MUXU01000034">
    <property type="protein sequence ID" value="OOR90078.1"/>
    <property type="molecule type" value="Genomic_DNA"/>
</dbReference>
<name>A0A1T0A3A6_9GAMM</name>
<accession>A0A1T0A3A6</accession>